<dbReference type="InterPro" id="IPR016155">
    <property type="entry name" value="Mopterin_synth/thiamin_S_b"/>
</dbReference>
<dbReference type="SUPFAM" id="SSF54285">
    <property type="entry name" value="MoaD/ThiS"/>
    <property type="match status" value="1"/>
</dbReference>
<protein>
    <submittedName>
        <fullName evidence="2">Molybdopterin converting factor, small subunit</fullName>
    </submittedName>
</protein>
<name>A0A0X1U8P7_ANAPI</name>
<dbReference type="AlphaFoldDB" id="A0A0X1U8P7"/>
<gene>
    <name evidence="1" type="ORF">CPRO_17420</name>
    <name evidence="2" type="ORF">SAMN02745151_02368</name>
</gene>
<sequence>MECTNKKLEIRGFLQLDAYLRKRYGSMPFYIEIDEPINGLELSEQLGIQKEDVEVIFVNGFVQQLDYLIQPGDRIAFLPPGCPGPYRIALGFYGKNQDNDANFVIQNGEGVYENNSETFCNLERKPRETF</sequence>
<dbReference type="Proteomes" id="UP000068026">
    <property type="component" value="Chromosome"/>
</dbReference>
<dbReference type="RefSeq" id="WP_143149003.1">
    <property type="nucleotide sequence ID" value="NZ_CP014223.1"/>
</dbReference>
<dbReference type="EMBL" id="CP014223">
    <property type="protein sequence ID" value="AMJ41330.1"/>
    <property type="molecule type" value="Genomic_DNA"/>
</dbReference>
<evidence type="ECO:0000313" key="1">
    <source>
        <dbReference type="EMBL" id="AMJ41330.1"/>
    </source>
</evidence>
<reference evidence="2" key="4">
    <citation type="submission" date="2016-11" db="EMBL/GenBank/DDBJ databases">
        <authorList>
            <person name="Varghese N."/>
            <person name="Submissions S."/>
        </authorList>
    </citation>
    <scope>NUCLEOTIDE SEQUENCE</scope>
    <source>
        <strain evidence="2">DSM 1682</strain>
    </source>
</reference>
<evidence type="ECO:0000313" key="3">
    <source>
        <dbReference type="Proteomes" id="UP000068026"/>
    </source>
</evidence>
<evidence type="ECO:0000313" key="4">
    <source>
        <dbReference type="Proteomes" id="UP000184204"/>
    </source>
</evidence>
<reference evidence="3" key="2">
    <citation type="submission" date="2016-01" db="EMBL/GenBank/DDBJ databases">
        <authorList>
            <person name="Poehlein A."/>
            <person name="Schlien K."/>
            <person name="Gottschalk G."/>
            <person name="Buckel W."/>
            <person name="Daniel R."/>
        </authorList>
    </citation>
    <scope>NUCLEOTIDE SEQUENCE [LARGE SCALE GENOMIC DNA]</scope>
    <source>
        <strain evidence="3">X2</strain>
    </source>
</reference>
<reference evidence="1 3" key="1">
    <citation type="journal article" date="2016" name="Genome Announc.">
        <title>Complete Genome Sequence of the Amino Acid-Fermenting Clostridium propionicum X2 (DSM 1682).</title>
        <authorList>
            <person name="Poehlein A."/>
            <person name="Schlien K."/>
            <person name="Chowdhury N.P."/>
            <person name="Gottschalk G."/>
            <person name="Buckel W."/>
            <person name="Daniel R."/>
        </authorList>
    </citation>
    <scope>NUCLEOTIDE SEQUENCE [LARGE SCALE GENOMIC DNA]</scope>
    <source>
        <strain evidence="1 3">X2</strain>
    </source>
</reference>
<dbReference type="Pfam" id="PF02597">
    <property type="entry name" value="ThiS"/>
    <property type="match status" value="1"/>
</dbReference>
<dbReference type="EMBL" id="FQUA01000012">
    <property type="protein sequence ID" value="SHE97201.1"/>
    <property type="molecule type" value="Genomic_DNA"/>
</dbReference>
<dbReference type="OrthoDB" id="5339859at2"/>
<organism evidence="2 4">
    <name type="scientific">Anaerotignum propionicum DSM 1682</name>
    <dbReference type="NCBI Taxonomy" id="991789"/>
    <lineage>
        <taxon>Bacteria</taxon>
        <taxon>Bacillati</taxon>
        <taxon>Bacillota</taxon>
        <taxon>Clostridia</taxon>
        <taxon>Lachnospirales</taxon>
        <taxon>Anaerotignaceae</taxon>
        <taxon>Anaerotignum</taxon>
    </lineage>
</organism>
<accession>A0A0X1U8P7</accession>
<dbReference type="InterPro" id="IPR003749">
    <property type="entry name" value="ThiS/MoaD-like"/>
</dbReference>
<reference evidence="4" key="3">
    <citation type="submission" date="2016-11" db="EMBL/GenBank/DDBJ databases">
        <authorList>
            <person name="Jaros S."/>
            <person name="Januszkiewicz K."/>
            <person name="Wedrychowicz H."/>
        </authorList>
    </citation>
    <scope>NUCLEOTIDE SEQUENCE [LARGE SCALE GENOMIC DNA]</scope>
    <source>
        <strain evidence="4">DSM 1682</strain>
    </source>
</reference>
<proteinExistence type="predicted"/>
<dbReference type="KEGG" id="cpro:CPRO_17420"/>
<keyword evidence="3" id="KW-1185">Reference proteome</keyword>
<dbReference type="Proteomes" id="UP000184204">
    <property type="component" value="Unassembled WGS sequence"/>
</dbReference>
<evidence type="ECO:0000313" key="2">
    <source>
        <dbReference type="EMBL" id="SHE97201.1"/>
    </source>
</evidence>